<dbReference type="PANTHER" id="PTHR43591">
    <property type="entry name" value="METHYLTRANSFERASE"/>
    <property type="match status" value="1"/>
</dbReference>
<evidence type="ECO:0000259" key="1">
    <source>
        <dbReference type="Pfam" id="PF13649"/>
    </source>
</evidence>
<protein>
    <submittedName>
        <fullName evidence="2">Ubiquinone/menaquinone biosynthesis C-methylase UbiE</fullName>
    </submittedName>
</protein>
<gene>
    <name evidence="2" type="ORF">HNR21_006658</name>
</gene>
<dbReference type="Proteomes" id="UP000539313">
    <property type="component" value="Unassembled WGS sequence"/>
</dbReference>
<accession>A0A7W3N596</accession>
<keyword evidence="2" id="KW-0830">Ubiquinone</keyword>
<organism evidence="2 3">
    <name type="scientific">Thermomonospora cellulosilytica</name>
    <dbReference type="NCBI Taxonomy" id="1411118"/>
    <lineage>
        <taxon>Bacteria</taxon>
        <taxon>Bacillati</taxon>
        <taxon>Actinomycetota</taxon>
        <taxon>Actinomycetes</taxon>
        <taxon>Streptosporangiales</taxon>
        <taxon>Thermomonosporaceae</taxon>
        <taxon>Thermomonospora</taxon>
    </lineage>
</organism>
<dbReference type="GO" id="GO:0032259">
    <property type="term" value="P:methylation"/>
    <property type="evidence" value="ECO:0007669"/>
    <property type="project" value="UniProtKB-KW"/>
</dbReference>
<dbReference type="Pfam" id="PF13649">
    <property type="entry name" value="Methyltransf_25"/>
    <property type="match status" value="1"/>
</dbReference>
<keyword evidence="3" id="KW-1185">Reference proteome</keyword>
<dbReference type="EMBL" id="JACJII010000001">
    <property type="protein sequence ID" value="MBA9007776.1"/>
    <property type="molecule type" value="Genomic_DNA"/>
</dbReference>
<dbReference type="SUPFAM" id="SSF53335">
    <property type="entry name" value="S-adenosyl-L-methionine-dependent methyltransferases"/>
    <property type="match status" value="1"/>
</dbReference>
<name>A0A7W3N596_9ACTN</name>
<feature type="domain" description="Methyltransferase" evidence="1">
    <location>
        <begin position="340"/>
        <end position="432"/>
    </location>
</feature>
<dbReference type="AlphaFoldDB" id="A0A7W3N596"/>
<evidence type="ECO:0000313" key="3">
    <source>
        <dbReference type="Proteomes" id="UP000539313"/>
    </source>
</evidence>
<dbReference type="InterPro" id="IPR041698">
    <property type="entry name" value="Methyltransf_25"/>
</dbReference>
<evidence type="ECO:0000313" key="2">
    <source>
        <dbReference type="EMBL" id="MBA9007776.1"/>
    </source>
</evidence>
<sequence length="505" mass="55488">MIDSFVAAPADRLEEAYQRLVGALWRDGLPTEQTLSAVPHLVACLDQVDEVRQGHLAILLGLLAEVEYPAADGKVHSAVRAGLDRYLTLWRSAPKGQGLSLALHYLLAHFPDDRRRILAVADELGLEVDDRSRLDRALLRFDPDDPEPQIGRAFPYPTAWEMDESERAHDRAQVKSLTAEQVEAQWHKDTRTVLGFTGARAYWAVRHGSPAPIEPDSLPPRYPDPPEADIDVFRRHQAAFRCPNCGGGLEFRPGSARCTGCAGEYRITRGMLDFTASAGGTGGADFLSQLVKIPTMAHFIESKARPNFKRLCGFTWDGPVTAAFEEKLIAELVRPVEGPVLDVAAGPGGFTLALAKAVGHERVIALDLMPQMLASLRHRLPQVPAVVANARTLPFGDGTLGAAMCWNGPHAFLYEDTAPIFAEIGRCLRPGGTFTTYSFRDSEDPIYRYFVASHHFPQSEHGLRMYDLDEFKGWLADAGLVVREESAIGLAFFITAEKQAPGTRG</sequence>
<proteinExistence type="predicted"/>
<dbReference type="CDD" id="cd02440">
    <property type="entry name" value="AdoMet_MTases"/>
    <property type="match status" value="1"/>
</dbReference>
<keyword evidence="2" id="KW-0489">Methyltransferase</keyword>
<comment type="caution">
    <text evidence="2">The sequence shown here is derived from an EMBL/GenBank/DDBJ whole genome shotgun (WGS) entry which is preliminary data.</text>
</comment>
<keyword evidence="2" id="KW-0808">Transferase</keyword>
<dbReference type="RefSeq" id="WP_246442428.1">
    <property type="nucleotide sequence ID" value="NZ_JACJII010000001.1"/>
</dbReference>
<dbReference type="InterPro" id="IPR029063">
    <property type="entry name" value="SAM-dependent_MTases_sf"/>
</dbReference>
<reference evidence="2 3" key="1">
    <citation type="submission" date="2020-08" db="EMBL/GenBank/DDBJ databases">
        <title>Sequencing the genomes of 1000 actinobacteria strains.</title>
        <authorList>
            <person name="Klenk H.-P."/>
        </authorList>
    </citation>
    <scope>NUCLEOTIDE SEQUENCE [LARGE SCALE GENOMIC DNA]</scope>
    <source>
        <strain evidence="2 3">DSM 45823</strain>
    </source>
</reference>
<dbReference type="Gene3D" id="3.40.50.150">
    <property type="entry name" value="Vaccinia Virus protein VP39"/>
    <property type="match status" value="1"/>
</dbReference>
<dbReference type="GO" id="GO:0008168">
    <property type="term" value="F:methyltransferase activity"/>
    <property type="evidence" value="ECO:0007669"/>
    <property type="project" value="UniProtKB-KW"/>
</dbReference>